<dbReference type="Proteomes" id="UP001456344">
    <property type="component" value="Chromosome"/>
</dbReference>
<organism evidence="1 2">
    <name type="scientific">Amycolatopsis coloradensis</name>
    <dbReference type="NCBI Taxonomy" id="76021"/>
    <lineage>
        <taxon>Bacteria</taxon>
        <taxon>Bacillati</taxon>
        <taxon>Actinomycetota</taxon>
        <taxon>Actinomycetes</taxon>
        <taxon>Pseudonocardiales</taxon>
        <taxon>Pseudonocardiaceae</taxon>
        <taxon>Amycolatopsis</taxon>
    </lineage>
</organism>
<dbReference type="EMBL" id="CP150484">
    <property type="protein sequence ID" value="WYW17368.1"/>
    <property type="molecule type" value="Genomic_DNA"/>
</dbReference>
<protein>
    <submittedName>
        <fullName evidence="1">Uncharacterized protein</fullName>
    </submittedName>
</protein>
<sequence length="97" mass="10292">MSDSVRPAGETPYVHAVEPPKPVWVDLRAVFPVGAPRGAVPEGLDLTGTVPGTLSTWAATVTGHWVGWVTFPLGTPGEGATWHHQWVLSDALNPQSD</sequence>
<reference evidence="1" key="1">
    <citation type="submission" date="2023-10" db="EMBL/GenBank/DDBJ databases">
        <title>Whole genome sequencing of actinobacterial strain Amycolatopsis sp. (BCA-696) identifies the underlying plant growth-promoting genes.</title>
        <authorList>
            <person name="Gandham P."/>
            <person name="Vadla N."/>
            <person name="Saji A."/>
            <person name="Srinivas V."/>
            <person name="Ruperao P."/>
            <person name="Selvanayagam S."/>
            <person name="Saxena R.K."/>
            <person name="Rathore A."/>
            <person name="Gopalakrishnan S."/>
            <person name="Thakur V."/>
        </authorList>
    </citation>
    <scope>NUCLEOTIDE SEQUENCE</scope>
    <source>
        <strain evidence="1">BCA-696</strain>
    </source>
</reference>
<keyword evidence="2" id="KW-1185">Reference proteome</keyword>
<evidence type="ECO:0000313" key="2">
    <source>
        <dbReference type="Proteomes" id="UP001456344"/>
    </source>
</evidence>
<name>A0ACD5BD95_9PSEU</name>
<evidence type="ECO:0000313" key="1">
    <source>
        <dbReference type="EMBL" id="WYW17368.1"/>
    </source>
</evidence>
<proteinExistence type="predicted"/>
<accession>A0ACD5BD95</accession>
<gene>
    <name evidence="1" type="ORF">LCL61_17605</name>
</gene>